<name>A0ABS4GP37_9BACL</name>
<dbReference type="PANTHER" id="PTHR45766:SF6">
    <property type="entry name" value="SWI_SNF-RELATED MATRIX-ASSOCIATED ACTIN-DEPENDENT REGULATOR OF CHROMATIN SUBFAMILY A-LIKE PROTEIN 1"/>
    <property type="match status" value="1"/>
</dbReference>
<feature type="domain" description="Helicase C-terminal" evidence="3">
    <location>
        <begin position="518"/>
        <end position="664"/>
    </location>
</feature>
<evidence type="ECO:0000259" key="2">
    <source>
        <dbReference type="PROSITE" id="PS51192"/>
    </source>
</evidence>
<evidence type="ECO:0000313" key="4">
    <source>
        <dbReference type="EMBL" id="MBP1932039.1"/>
    </source>
</evidence>
<gene>
    <name evidence="4" type="ORF">J2Z37_002040</name>
</gene>
<evidence type="ECO:0000256" key="1">
    <source>
        <dbReference type="ARBA" id="ARBA00022801"/>
    </source>
</evidence>
<dbReference type="InterPro" id="IPR027417">
    <property type="entry name" value="P-loop_NTPase"/>
</dbReference>
<evidence type="ECO:0000313" key="5">
    <source>
        <dbReference type="Proteomes" id="UP001519343"/>
    </source>
</evidence>
<reference evidence="4 5" key="1">
    <citation type="submission" date="2021-03" db="EMBL/GenBank/DDBJ databases">
        <title>Genomic Encyclopedia of Type Strains, Phase IV (KMG-IV): sequencing the most valuable type-strain genomes for metagenomic binning, comparative biology and taxonomic classification.</title>
        <authorList>
            <person name="Goeker M."/>
        </authorList>
    </citation>
    <scope>NUCLEOTIDE SEQUENCE [LARGE SCALE GENOMIC DNA]</scope>
    <source>
        <strain evidence="4 5">DSM 24738</strain>
    </source>
</reference>
<organism evidence="4 5">
    <name type="scientific">Ammoniphilus resinae</name>
    <dbReference type="NCBI Taxonomy" id="861532"/>
    <lineage>
        <taxon>Bacteria</taxon>
        <taxon>Bacillati</taxon>
        <taxon>Bacillota</taxon>
        <taxon>Bacilli</taxon>
        <taxon>Bacillales</taxon>
        <taxon>Paenibacillaceae</taxon>
        <taxon>Aneurinibacillus group</taxon>
        <taxon>Ammoniphilus</taxon>
    </lineage>
</organism>
<dbReference type="InterPro" id="IPR001650">
    <property type="entry name" value="Helicase_C-like"/>
</dbReference>
<dbReference type="InterPro" id="IPR038718">
    <property type="entry name" value="SNF2-like_sf"/>
</dbReference>
<dbReference type="PROSITE" id="PS51194">
    <property type="entry name" value="HELICASE_CTER"/>
    <property type="match status" value="1"/>
</dbReference>
<keyword evidence="1" id="KW-0378">Hydrolase</keyword>
<dbReference type="Pfam" id="PF00271">
    <property type="entry name" value="Helicase_C"/>
    <property type="match status" value="1"/>
</dbReference>
<dbReference type="SMART" id="SM00487">
    <property type="entry name" value="DEXDc"/>
    <property type="match status" value="1"/>
</dbReference>
<dbReference type="InterPro" id="IPR049730">
    <property type="entry name" value="SNF2/RAD54-like_C"/>
</dbReference>
<dbReference type="RefSeq" id="WP_209810093.1">
    <property type="nucleotide sequence ID" value="NZ_JAGGKT010000004.1"/>
</dbReference>
<dbReference type="SMART" id="SM00490">
    <property type="entry name" value="HELICc"/>
    <property type="match status" value="1"/>
</dbReference>
<accession>A0ABS4GP37</accession>
<keyword evidence="5" id="KW-1185">Reference proteome</keyword>
<evidence type="ECO:0008006" key="6">
    <source>
        <dbReference type="Google" id="ProtNLM"/>
    </source>
</evidence>
<dbReference type="InterPro" id="IPR014001">
    <property type="entry name" value="Helicase_ATP-bd"/>
</dbReference>
<dbReference type="PANTHER" id="PTHR45766">
    <property type="entry name" value="DNA ANNEALING HELICASE AND ENDONUCLEASE ZRANB3 FAMILY MEMBER"/>
    <property type="match status" value="1"/>
</dbReference>
<dbReference type="Gene3D" id="3.40.50.300">
    <property type="entry name" value="P-loop containing nucleotide triphosphate hydrolases"/>
    <property type="match status" value="1"/>
</dbReference>
<protein>
    <recommendedName>
        <fullName evidence="6">Helicase</fullName>
    </recommendedName>
</protein>
<evidence type="ECO:0000259" key="3">
    <source>
        <dbReference type="PROSITE" id="PS51194"/>
    </source>
</evidence>
<dbReference type="Pfam" id="PF00176">
    <property type="entry name" value="SNF2-rel_dom"/>
    <property type="match status" value="1"/>
</dbReference>
<dbReference type="CDD" id="cd18793">
    <property type="entry name" value="SF2_C_SNF"/>
    <property type="match status" value="1"/>
</dbReference>
<dbReference type="InterPro" id="IPR000330">
    <property type="entry name" value="SNF2_N"/>
</dbReference>
<sequence length="664" mass="77400">MRLNYNSEGLTFESQDIHEALLKSECFKAEYIHENHMTWHKMIVHDMDISELEALEKLRIWGIPPEEGVNQAQHVLRSRQRQYQWHIMSIEEVKETPQYTRALQLVKDCFGGPLLDGSTLFPYQMEAAAVMIAKKRLLLALDMGLGKTRTSLVGMLADPSNKKVLVITMSRNINDWVREVKVLGYEDDYIILNSPSDLHSEKRVHIVSYEKWSADRIKFRQKPLLDCPSCGTKHHSLWISHLGYCKVCKKSHPRLQEDTRWSEDDLPKKCPACREDWKGHYSCECGFSIIESRKKALHSYFHHGYDAVSVDEAHYMKNGQSKRSLSIQRTKTDKRYLLSGTPAENGAEDLYWLLGWLTGFTSRFEDPILSVPFRGYGKVGEEHFREHYSGGKKRRVLDIDSIEARASHHEELWRILDSLMIRKKKSDDDVQSLIEVPLPQHHRVHLNLHDAERELYDQIMEDFRTWYELELAKKEAAETRGDTYRISTIEICTWMDKLRKAASSPWQFETYDYKKSRGTTAKLEYVRNKAKDLLRRDKKILIFSGHRETVEQLALLLEGVLPGKQAGYIHGEVKMAHRWDLMNRFQDPNDPLSILIMSHRTGAESYTLTEGKAVFLFDLDFNPKKIEQCYSRAVRLGQKDVVDIYWRATRSLISSTHRAKLRVS</sequence>
<proteinExistence type="predicted"/>
<dbReference type="Gene3D" id="3.40.50.10810">
    <property type="entry name" value="Tandem AAA-ATPase domain"/>
    <property type="match status" value="2"/>
</dbReference>
<dbReference type="PROSITE" id="PS51192">
    <property type="entry name" value="HELICASE_ATP_BIND_1"/>
    <property type="match status" value="1"/>
</dbReference>
<comment type="caution">
    <text evidence="4">The sequence shown here is derived from an EMBL/GenBank/DDBJ whole genome shotgun (WGS) entry which is preliminary data.</text>
</comment>
<dbReference type="SUPFAM" id="SSF52540">
    <property type="entry name" value="P-loop containing nucleoside triphosphate hydrolases"/>
    <property type="match status" value="2"/>
</dbReference>
<dbReference type="Proteomes" id="UP001519343">
    <property type="component" value="Unassembled WGS sequence"/>
</dbReference>
<feature type="domain" description="Helicase ATP-binding" evidence="2">
    <location>
        <begin position="128"/>
        <end position="360"/>
    </location>
</feature>
<dbReference type="EMBL" id="JAGGKT010000004">
    <property type="protein sequence ID" value="MBP1932039.1"/>
    <property type="molecule type" value="Genomic_DNA"/>
</dbReference>